<proteinExistence type="predicted"/>
<dbReference type="EMBL" id="JARCJK010000002">
    <property type="protein sequence ID" value="MDE4165225.1"/>
    <property type="molecule type" value="Genomic_DNA"/>
</dbReference>
<reference evidence="2 3" key="1">
    <citation type="submission" date="2023-02" db="EMBL/GenBank/DDBJ databases">
        <title>Population genomics of bacteria associated with diatom.</title>
        <authorList>
            <person name="Xie J."/>
            <person name="Wang H."/>
        </authorList>
    </citation>
    <scope>NUCLEOTIDE SEQUENCE [LARGE SCALE GENOMIC DNA]</scope>
    <source>
        <strain evidence="2 3">PT47_8</strain>
    </source>
</reference>
<accession>A0ABD4X766</accession>
<evidence type="ECO:0000313" key="3">
    <source>
        <dbReference type="Proteomes" id="UP001218364"/>
    </source>
</evidence>
<evidence type="ECO:0000313" key="2">
    <source>
        <dbReference type="EMBL" id="MDE4165225.1"/>
    </source>
</evidence>
<dbReference type="AlphaFoldDB" id="A0ABD4X766"/>
<feature type="compositionally biased region" description="Gly residues" evidence="1">
    <location>
        <begin position="62"/>
        <end position="72"/>
    </location>
</feature>
<protein>
    <submittedName>
        <fullName evidence="2">Uncharacterized protein</fullName>
    </submittedName>
</protein>
<dbReference type="RefSeq" id="WP_274827848.1">
    <property type="nucleotide sequence ID" value="NZ_JARCLH010000001.1"/>
</dbReference>
<organism evidence="2 3">
    <name type="scientific">Phaeobacter gallaeciensis</name>
    <dbReference type="NCBI Taxonomy" id="60890"/>
    <lineage>
        <taxon>Bacteria</taxon>
        <taxon>Pseudomonadati</taxon>
        <taxon>Pseudomonadota</taxon>
        <taxon>Alphaproteobacteria</taxon>
        <taxon>Rhodobacterales</taxon>
        <taxon>Roseobacteraceae</taxon>
        <taxon>Phaeobacter</taxon>
    </lineage>
</organism>
<dbReference type="Proteomes" id="UP001218364">
    <property type="component" value="Unassembled WGS sequence"/>
</dbReference>
<sequence>MAKNEWILDVLVDLREVAAAKGLGRLGDQLDIALDIAYAEITPQLDDNGTRSYGENGRSGRHPGGLGCHHDT</sequence>
<comment type="caution">
    <text evidence="2">The sequence shown here is derived from an EMBL/GenBank/DDBJ whole genome shotgun (WGS) entry which is preliminary data.</text>
</comment>
<gene>
    <name evidence="2" type="ORF">PXK24_05945</name>
</gene>
<feature type="region of interest" description="Disordered" evidence="1">
    <location>
        <begin position="45"/>
        <end position="72"/>
    </location>
</feature>
<evidence type="ECO:0000256" key="1">
    <source>
        <dbReference type="SAM" id="MobiDB-lite"/>
    </source>
</evidence>
<name>A0ABD4X766_9RHOB</name>